<dbReference type="PANTHER" id="PTHR35546">
    <property type="entry name" value="F-BOX PROTEIN INTERACTION DOMAIN PROTEIN-RELATED"/>
    <property type="match status" value="1"/>
</dbReference>
<evidence type="ECO:0000256" key="1">
    <source>
        <dbReference type="SAM" id="Phobius"/>
    </source>
</evidence>
<dbReference type="SUPFAM" id="SSF81383">
    <property type="entry name" value="F-box domain"/>
    <property type="match status" value="1"/>
</dbReference>
<evidence type="ECO:0000313" key="3">
    <source>
        <dbReference type="EMBL" id="KAJ6819819.1"/>
    </source>
</evidence>
<dbReference type="Pfam" id="PF00646">
    <property type="entry name" value="F-box"/>
    <property type="match status" value="1"/>
</dbReference>
<reference evidence="3" key="2">
    <citation type="submission" date="2023-04" db="EMBL/GenBank/DDBJ databases">
        <authorList>
            <person name="Bruccoleri R.E."/>
            <person name="Oakeley E.J."/>
            <person name="Faust A.-M."/>
            <person name="Dessus-Babus S."/>
            <person name="Altorfer M."/>
            <person name="Burckhardt D."/>
            <person name="Oertli M."/>
            <person name="Naumann U."/>
            <person name="Petersen F."/>
            <person name="Wong J."/>
        </authorList>
    </citation>
    <scope>NUCLEOTIDE SEQUENCE</scope>
    <source>
        <strain evidence="3">GSM-AAB239-AS_SAM_17_03QT</strain>
        <tissue evidence="3">Leaf</tissue>
    </source>
</reference>
<accession>A0AAX6FTR5</accession>
<dbReference type="InterPro" id="IPR036047">
    <property type="entry name" value="F-box-like_dom_sf"/>
</dbReference>
<keyword evidence="4" id="KW-1185">Reference proteome</keyword>
<dbReference type="EMBL" id="JANAVB010025999">
    <property type="protein sequence ID" value="KAJ6819819.1"/>
    <property type="molecule type" value="Genomic_DNA"/>
</dbReference>
<evidence type="ECO:0000259" key="2">
    <source>
        <dbReference type="SMART" id="SM00256"/>
    </source>
</evidence>
<dbReference type="Gene3D" id="1.20.1280.50">
    <property type="match status" value="1"/>
</dbReference>
<keyword evidence="1" id="KW-1133">Transmembrane helix</keyword>
<comment type="caution">
    <text evidence="3">The sequence shown here is derived from an EMBL/GenBank/DDBJ whole genome shotgun (WGS) entry which is preliminary data.</text>
</comment>
<keyword evidence="1" id="KW-0812">Transmembrane</keyword>
<dbReference type="CDD" id="cd22157">
    <property type="entry name" value="F-box_AtFBW1-like"/>
    <property type="match status" value="1"/>
</dbReference>
<name>A0AAX6FTR5_IRIPA</name>
<organism evidence="3 4">
    <name type="scientific">Iris pallida</name>
    <name type="common">Sweet iris</name>
    <dbReference type="NCBI Taxonomy" id="29817"/>
    <lineage>
        <taxon>Eukaryota</taxon>
        <taxon>Viridiplantae</taxon>
        <taxon>Streptophyta</taxon>
        <taxon>Embryophyta</taxon>
        <taxon>Tracheophyta</taxon>
        <taxon>Spermatophyta</taxon>
        <taxon>Magnoliopsida</taxon>
        <taxon>Liliopsida</taxon>
        <taxon>Asparagales</taxon>
        <taxon>Iridaceae</taxon>
        <taxon>Iridoideae</taxon>
        <taxon>Irideae</taxon>
        <taxon>Iris</taxon>
    </lineage>
</organism>
<keyword evidence="1" id="KW-0472">Membrane</keyword>
<dbReference type="SMART" id="SM00256">
    <property type="entry name" value="FBOX"/>
    <property type="match status" value="1"/>
</dbReference>
<dbReference type="Proteomes" id="UP001140949">
    <property type="component" value="Unassembled WGS sequence"/>
</dbReference>
<feature type="transmembrane region" description="Helical" evidence="1">
    <location>
        <begin position="221"/>
        <end position="245"/>
    </location>
</feature>
<reference evidence="3" key="1">
    <citation type="journal article" date="2023" name="GigaByte">
        <title>Genome assembly of the bearded iris, Iris pallida Lam.</title>
        <authorList>
            <person name="Bruccoleri R.E."/>
            <person name="Oakeley E.J."/>
            <person name="Faust A.M.E."/>
            <person name="Altorfer M."/>
            <person name="Dessus-Babus S."/>
            <person name="Burckhardt D."/>
            <person name="Oertli M."/>
            <person name="Naumann U."/>
            <person name="Petersen F."/>
            <person name="Wong J."/>
        </authorList>
    </citation>
    <scope>NUCLEOTIDE SEQUENCE</scope>
    <source>
        <strain evidence="3">GSM-AAB239-AS_SAM_17_03QT</strain>
    </source>
</reference>
<gene>
    <name evidence="3" type="ORF">M6B38_401430</name>
</gene>
<dbReference type="InterPro" id="IPR055290">
    <property type="entry name" value="At3g26010-like"/>
</dbReference>
<dbReference type="AlphaFoldDB" id="A0AAX6FTR5"/>
<sequence length="400" mass="44611">MADVLSDDLAMEVLVRLPVRSIMRFRCVSKAWNSLISELGRRHRDRLPPAMVGYIQQYNDTTKFTGIGRRSCYSSSDPLAAAGAGSRGPDFSFMPLCYAQEKRRIVSVCNGLVLCRHSILQPEPYELCPYENCHIVCNPATKRWKRLPETSDCDPVAVGFDQRLPRRRHYRVLGEDTRMHPGPDTFRFKMFVSETGSWVDCPGGLPRNPIYSEAMFYADGIFYVFVVSIVYNVAAAVAAVHLLAVEEAGCRWIPLPPGMRPDGFKGSLHRDWSMSGVRPCLGSLDGVLRLAAGTQDEILVWALEAGGWVPKHAIDLLGIGRERLAEIGADPGLLSTVRFVKFHPDVDVIFLCSPGTVLSYHLGTGTFEVMSSDAVDANSYFFPPHFFFPYSPCYSEELDL</sequence>
<dbReference type="PANTHER" id="PTHR35546:SF130">
    <property type="entry name" value="EXPRESSED PROTEIN"/>
    <property type="match status" value="1"/>
</dbReference>
<evidence type="ECO:0000313" key="4">
    <source>
        <dbReference type="Proteomes" id="UP001140949"/>
    </source>
</evidence>
<dbReference type="InterPro" id="IPR001810">
    <property type="entry name" value="F-box_dom"/>
</dbReference>
<feature type="domain" description="F-box" evidence="2">
    <location>
        <begin position="5"/>
        <end position="45"/>
    </location>
</feature>
<proteinExistence type="predicted"/>
<protein>
    <submittedName>
        <fullName evidence="3">F-box protein-like</fullName>
    </submittedName>
</protein>